<dbReference type="EMBL" id="JAACXV010013785">
    <property type="protein sequence ID" value="KAF7272341.1"/>
    <property type="molecule type" value="Genomic_DNA"/>
</dbReference>
<keyword evidence="2" id="KW-0677">Repeat</keyword>
<dbReference type="SUPFAM" id="SSF57667">
    <property type="entry name" value="beta-beta-alpha zinc fingers"/>
    <property type="match status" value="1"/>
</dbReference>
<dbReference type="PROSITE" id="PS50157">
    <property type="entry name" value="ZINC_FINGER_C2H2_2"/>
    <property type="match status" value="2"/>
</dbReference>
<evidence type="ECO:0000313" key="8">
    <source>
        <dbReference type="Proteomes" id="UP000625711"/>
    </source>
</evidence>
<keyword evidence="3 5" id="KW-0863">Zinc-finger</keyword>
<evidence type="ECO:0000256" key="3">
    <source>
        <dbReference type="ARBA" id="ARBA00022771"/>
    </source>
</evidence>
<dbReference type="Pfam" id="PF00096">
    <property type="entry name" value="zf-C2H2"/>
    <property type="match status" value="1"/>
</dbReference>
<evidence type="ECO:0000256" key="5">
    <source>
        <dbReference type="PROSITE-ProRule" id="PRU00042"/>
    </source>
</evidence>
<dbReference type="InterPro" id="IPR036236">
    <property type="entry name" value="Znf_C2H2_sf"/>
</dbReference>
<dbReference type="GO" id="GO:0005634">
    <property type="term" value="C:nucleus"/>
    <property type="evidence" value="ECO:0007669"/>
    <property type="project" value="TreeGrafter"/>
</dbReference>
<gene>
    <name evidence="7" type="ORF">GWI33_014890</name>
</gene>
<dbReference type="Proteomes" id="UP000625711">
    <property type="component" value="Unassembled WGS sequence"/>
</dbReference>
<evidence type="ECO:0000256" key="2">
    <source>
        <dbReference type="ARBA" id="ARBA00022737"/>
    </source>
</evidence>
<feature type="domain" description="C2H2-type" evidence="6">
    <location>
        <begin position="405"/>
        <end position="433"/>
    </location>
</feature>
<dbReference type="GO" id="GO:0000981">
    <property type="term" value="F:DNA-binding transcription factor activity, RNA polymerase II-specific"/>
    <property type="evidence" value="ECO:0007669"/>
    <property type="project" value="TreeGrafter"/>
</dbReference>
<dbReference type="PANTHER" id="PTHR24409:SF295">
    <property type="entry name" value="AZ2-RELATED"/>
    <property type="match status" value="1"/>
</dbReference>
<keyword evidence="8" id="KW-1185">Reference proteome</keyword>
<proteinExistence type="predicted"/>
<evidence type="ECO:0000256" key="4">
    <source>
        <dbReference type="ARBA" id="ARBA00022833"/>
    </source>
</evidence>
<feature type="domain" description="C2H2-type" evidence="6">
    <location>
        <begin position="376"/>
        <end position="403"/>
    </location>
</feature>
<dbReference type="OrthoDB" id="6783953at2759"/>
<comment type="caution">
    <text evidence="7">The sequence shown here is derived from an EMBL/GenBank/DDBJ whole genome shotgun (WGS) entry which is preliminary data.</text>
</comment>
<dbReference type="InterPro" id="IPR013087">
    <property type="entry name" value="Znf_C2H2_type"/>
</dbReference>
<dbReference type="GO" id="GO:0000977">
    <property type="term" value="F:RNA polymerase II transcription regulatory region sequence-specific DNA binding"/>
    <property type="evidence" value="ECO:0007669"/>
    <property type="project" value="TreeGrafter"/>
</dbReference>
<accession>A0A834M8N8</accession>
<evidence type="ECO:0000259" key="6">
    <source>
        <dbReference type="PROSITE" id="PS50157"/>
    </source>
</evidence>
<reference evidence="7" key="1">
    <citation type="submission" date="2020-08" db="EMBL/GenBank/DDBJ databases">
        <title>Genome sequencing and assembly of the red palm weevil Rhynchophorus ferrugineus.</title>
        <authorList>
            <person name="Dias G.B."/>
            <person name="Bergman C.M."/>
            <person name="Manee M."/>
        </authorList>
    </citation>
    <scope>NUCLEOTIDE SEQUENCE</scope>
    <source>
        <strain evidence="7">AA-2017</strain>
        <tissue evidence="7">Whole larva</tissue>
    </source>
</reference>
<dbReference type="GO" id="GO:0008270">
    <property type="term" value="F:zinc ion binding"/>
    <property type="evidence" value="ECO:0007669"/>
    <property type="project" value="UniProtKB-KW"/>
</dbReference>
<dbReference type="Gene3D" id="3.30.160.60">
    <property type="entry name" value="Classic Zinc Finger"/>
    <property type="match status" value="1"/>
</dbReference>
<dbReference type="PROSITE" id="PS00028">
    <property type="entry name" value="ZINC_FINGER_C2H2_1"/>
    <property type="match status" value="1"/>
</dbReference>
<dbReference type="SMART" id="SM00355">
    <property type="entry name" value="ZnF_C2H2"/>
    <property type="match status" value="2"/>
</dbReference>
<keyword evidence="1" id="KW-0479">Metal-binding</keyword>
<dbReference type="AlphaFoldDB" id="A0A834M8N8"/>
<evidence type="ECO:0000256" key="1">
    <source>
        <dbReference type="ARBA" id="ARBA00022723"/>
    </source>
</evidence>
<dbReference type="PANTHER" id="PTHR24409">
    <property type="entry name" value="ZINC FINGER PROTEIN 142"/>
    <property type="match status" value="1"/>
</dbReference>
<evidence type="ECO:0000313" key="7">
    <source>
        <dbReference type="EMBL" id="KAF7272341.1"/>
    </source>
</evidence>
<organism evidence="7 8">
    <name type="scientific">Rhynchophorus ferrugineus</name>
    <name type="common">Red palm weevil</name>
    <name type="synonym">Curculio ferrugineus</name>
    <dbReference type="NCBI Taxonomy" id="354439"/>
    <lineage>
        <taxon>Eukaryota</taxon>
        <taxon>Metazoa</taxon>
        <taxon>Ecdysozoa</taxon>
        <taxon>Arthropoda</taxon>
        <taxon>Hexapoda</taxon>
        <taxon>Insecta</taxon>
        <taxon>Pterygota</taxon>
        <taxon>Neoptera</taxon>
        <taxon>Endopterygota</taxon>
        <taxon>Coleoptera</taxon>
        <taxon>Polyphaga</taxon>
        <taxon>Cucujiformia</taxon>
        <taxon>Curculionidae</taxon>
        <taxon>Dryophthorinae</taxon>
        <taxon>Rhynchophorus</taxon>
    </lineage>
</organism>
<keyword evidence="4" id="KW-0862">Zinc</keyword>
<name>A0A834M8N8_RHYFE</name>
<protein>
    <recommendedName>
        <fullName evidence="6">C2H2-type domain-containing protein</fullName>
    </recommendedName>
</protein>
<sequence>MLVGIKRISVTVAGRAIRTEPIYDVMLNTNAEKNGRFFVRIASTARNKNIVNILNASAERASNINPTCADIKNTNVTEYDRSAVPTVNMPHIKRAILRPTFIDDTIKTPKRSKVTIDTRKPLIKILRVEDLKNDDIVPRIKKELGFGFPLQKSMGMVTLNVADKNLHIDSKQEPVMLRGRGGTTAEKIFSISGDHDVIKQEACESSDSLSSVLTKGDDKCSVETFHELVVVPDDHMDIDKESNGNDDDLTELKDDQRIIIVKEGYGVFSQERRNRFLNMKADDVTPKKEKVPKCYSDLSEFGELKDQIRCSSCGILFDREIFTKHQTLCKGNKKKNYHHFYYLSDIADKENRAAPLKSKKRKMKNAKEDNQPVELFMCPRCTKSYRLRHSLTRHIKFECGQEPRYPCELCPRKFKHKYDLTVHMRGRHNLLKDQTNTKENNIISRKSLEKETNGDAVYLGNVIE</sequence>